<reference evidence="1" key="2">
    <citation type="submission" date="2020-11" db="EMBL/GenBank/DDBJ databases">
        <authorList>
            <person name="Cecchin M."/>
            <person name="Marcolungo L."/>
            <person name="Rossato M."/>
            <person name="Girolomoni L."/>
            <person name="Cosentino E."/>
            <person name="Cuine S."/>
            <person name="Li-Beisson Y."/>
            <person name="Delledonne M."/>
            <person name="Ballottari M."/>
        </authorList>
    </citation>
    <scope>NUCLEOTIDE SEQUENCE</scope>
    <source>
        <strain evidence="1">211/11P</strain>
        <tissue evidence="1">Whole cell</tissue>
    </source>
</reference>
<dbReference type="EMBL" id="SIDB01000005">
    <property type="protein sequence ID" value="KAI3432375.1"/>
    <property type="molecule type" value="Genomic_DNA"/>
</dbReference>
<comment type="caution">
    <text evidence="1">The sequence shown here is derived from an EMBL/GenBank/DDBJ whole genome shotgun (WGS) entry which is preliminary data.</text>
</comment>
<protein>
    <submittedName>
        <fullName evidence="1">Uncharacterized protein</fullName>
    </submittedName>
</protein>
<dbReference type="CDD" id="cd11296">
    <property type="entry name" value="O-FucT_like"/>
    <property type="match status" value="1"/>
</dbReference>
<dbReference type="Proteomes" id="UP001055712">
    <property type="component" value="Unassembled WGS sequence"/>
</dbReference>
<proteinExistence type="predicted"/>
<dbReference type="OrthoDB" id="10050276at2759"/>
<evidence type="ECO:0000313" key="1">
    <source>
        <dbReference type="EMBL" id="KAI3432375.1"/>
    </source>
</evidence>
<keyword evidence="2" id="KW-1185">Reference proteome</keyword>
<accession>A0A9D4TRB5</accession>
<evidence type="ECO:0000313" key="2">
    <source>
        <dbReference type="Proteomes" id="UP001055712"/>
    </source>
</evidence>
<gene>
    <name evidence="1" type="ORF">D9Q98_003932</name>
</gene>
<dbReference type="AlphaFoldDB" id="A0A9D4TRB5"/>
<reference evidence="1" key="1">
    <citation type="journal article" date="2019" name="Plant J.">
        <title>Chlorella vulgaris genome assembly and annotation reveals the molecular basis for metabolic acclimation to high light conditions.</title>
        <authorList>
            <person name="Cecchin M."/>
            <person name="Marcolungo L."/>
            <person name="Rossato M."/>
            <person name="Girolomoni L."/>
            <person name="Cosentino E."/>
            <person name="Cuine S."/>
            <person name="Li-Beisson Y."/>
            <person name="Delledonne M."/>
            <person name="Ballottari M."/>
        </authorList>
    </citation>
    <scope>NUCLEOTIDE SEQUENCE</scope>
    <source>
        <strain evidence="1">211/11P</strain>
    </source>
</reference>
<sequence>MQYATDSFTLEFEVCNGFTNQRIALLSGLVLAAEANRSLVLPDFLLNGMQPDGIEMVTANQADTVPFGWIRLQPEGWTANADVLVPALLPQVRKKGVGPRLAIKHFDGHRWWQKPDEGRDNCVNNTDSVGDILQLLVENKPSALVQPGEELTREESALVDYYLGLDADKFTGNSVSTFTAFMILERQWLGRHSTHYNGGNVPLHVLFTFYGSGLD</sequence>
<organism evidence="1 2">
    <name type="scientific">Chlorella vulgaris</name>
    <name type="common">Green alga</name>
    <dbReference type="NCBI Taxonomy" id="3077"/>
    <lineage>
        <taxon>Eukaryota</taxon>
        <taxon>Viridiplantae</taxon>
        <taxon>Chlorophyta</taxon>
        <taxon>core chlorophytes</taxon>
        <taxon>Trebouxiophyceae</taxon>
        <taxon>Chlorellales</taxon>
        <taxon>Chlorellaceae</taxon>
        <taxon>Chlorella clade</taxon>
        <taxon>Chlorella</taxon>
    </lineage>
</organism>
<name>A0A9D4TRB5_CHLVU</name>
<dbReference type="Gene3D" id="3.40.50.11350">
    <property type="match status" value="1"/>
</dbReference>